<dbReference type="SUPFAM" id="SSF53335">
    <property type="entry name" value="S-adenosyl-L-methionine-dependent methyltransferases"/>
    <property type="match status" value="1"/>
</dbReference>
<dbReference type="AlphaFoldDB" id="A0A382V105"/>
<dbReference type="Gene3D" id="3.40.50.150">
    <property type="entry name" value="Vaccinia Virus protein VP39"/>
    <property type="match status" value="1"/>
</dbReference>
<dbReference type="Pfam" id="PF03848">
    <property type="entry name" value="TehB"/>
    <property type="match status" value="1"/>
</dbReference>
<feature type="non-terminal residue" evidence="2">
    <location>
        <position position="144"/>
    </location>
</feature>
<name>A0A382V105_9ZZZZ</name>
<evidence type="ECO:0000259" key="1">
    <source>
        <dbReference type="Pfam" id="PF03848"/>
    </source>
</evidence>
<dbReference type="CDD" id="cd02440">
    <property type="entry name" value="AdoMet_MTases"/>
    <property type="match status" value="1"/>
</dbReference>
<dbReference type="EMBL" id="UINC01148340">
    <property type="protein sequence ID" value="SVD40163.1"/>
    <property type="molecule type" value="Genomic_DNA"/>
</dbReference>
<feature type="domain" description="Tellurite resistance methyltransferase TehB-like" evidence="1">
    <location>
        <begin position="20"/>
        <end position="116"/>
    </location>
</feature>
<organism evidence="2">
    <name type="scientific">marine metagenome</name>
    <dbReference type="NCBI Taxonomy" id="408172"/>
    <lineage>
        <taxon>unclassified sequences</taxon>
        <taxon>metagenomes</taxon>
        <taxon>ecological metagenomes</taxon>
    </lineage>
</organism>
<reference evidence="2" key="1">
    <citation type="submission" date="2018-05" db="EMBL/GenBank/DDBJ databases">
        <authorList>
            <person name="Lanie J.A."/>
            <person name="Ng W.-L."/>
            <person name="Kazmierczak K.M."/>
            <person name="Andrzejewski T.M."/>
            <person name="Davidsen T.M."/>
            <person name="Wayne K.J."/>
            <person name="Tettelin H."/>
            <person name="Glass J.I."/>
            <person name="Rusch D."/>
            <person name="Podicherti R."/>
            <person name="Tsui H.-C.T."/>
            <person name="Winkler M.E."/>
        </authorList>
    </citation>
    <scope>NUCLEOTIDE SEQUENCE</scope>
</reference>
<dbReference type="InterPro" id="IPR015985">
    <property type="entry name" value="TehB-like_dom"/>
</dbReference>
<proteinExistence type="predicted"/>
<dbReference type="InterPro" id="IPR029063">
    <property type="entry name" value="SAM-dependent_MTases_sf"/>
</dbReference>
<evidence type="ECO:0000313" key="2">
    <source>
        <dbReference type="EMBL" id="SVD40163.1"/>
    </source>
</evidence>
<sequence>MKKINISPWVQRFSEIYLKKYKSTKKIKVLDLACGSGRHSRYFIKKKLSVFSVDKNISGIRDLQTRSNISIIEADIEKTDPWSHPSALKGKKFNLIVVTNYLFRPLFPSIIRNLKKNGMLIYETFSKGNEKYGHPKNLNFLLKS</sequence>
<accession>A0A382V105</accession>
<gene>
    <name evidence="2" type="ORF">METZ01_LOCUS393017</name>
</gene>
<protein>
    <recommendedName>
        <fullName evidence="1">Tellurite resistance methyltransferase TehB-like domain-containing protein</fullName>
    </recommendedName>
</protein>